<organism evidence="7 8">
    <name type="scientific">Steinernema hermaphroditum</name>
    <dbReference type="NCBI Taxonomy" id="289476"/>
    <lineage>
        <taxon>Eukaryota</taxon>
        <taxon>Metazoa</taxon>
        <taxon>Ecdysozoa</taxon>
        <taxon>Nematoda</taxon>
        <taxon>Chromadorea</taxon>
        <taxon>Rhabditida</taxon>
        <taxon>Tylenchina</taxon>
        <taxon>Panagrolaimomorpha</taxon>
        <taxon>Strongyloidoidea</taxon>
        <taxon>Steinernematidae</taxon>
        <taxon>Steinernema</taxon>
    </lineage>
</organism>
<feature type="compositionally biased region" description="Acidic residues" evidence="4">
    <location>
        <begin position="1212"/>
        <end position="1245"/>
    </location>
</feature>
<keyword evidence="8" id="KW-1185">Reference proteome</keyword>
<feature type="region of interest" description="Disordered" evidence="4">
    <location>
        <begin position="1530"/>
        <end position="1667"/>
    </location>
</feature>
<feature type="compositionally biased region" description="Basic and acidic residues" evidence="4">
    <location>
        <begin position="3125"/>
        <end position="3138"/>
    </location>
</feature>
<evidence type="ECO:0000259" key="6">
    <source>
        <dbReference type="Pfam" id="PF25299"/>
    </source>
</evidence>
<dbReference type="GO" id="GO:0003682">
    <property type="term" value="F:chromatin binding"/>
    <property type="evidence" value="ECO:0007669"/>
    <property type="project" value="TreeGrafter"/>
</dbReference>
<feature type="compositionally biased region" description="Basic and acidic residues" evidence="4">
    <location>
        <begin position="632"/>
        <end position="653"/>
    </location>
</feature>
<keyword evidence="3" id="KW-0862">Zinc</keyword>
<feature type="compositionally biased region" description="Basic residues" evidence="4">
    <location>
        <begin position="3326"/>
        <end position="3343"/>
    </location>
</feature>
<feature type="compositionally biased region" description="Basic residues" evidence="4">
    <location>
        <begin position="1544"/>
        <end position="1555"/>
    </location>
</feature>
<feature type="compositionally biased region" description="Acidic residues" evidence="4">
    <location>
        <begin position="983"/>
        <end position="1008"/>
    </location>
</feature>
<feature type="compositionally biased region" description="Acidic residues" evidence="4">
    <location>
        <begin position="934"/>
        <end position="960"/>
    </location>
</feature>
<reference evidence="7" key="1">
    <citation type="submission" date="2023-06" db="EMBL/GenBank/DDBJ databases">
        <title>Genomic analysis of the entomopathogenic nematode Steinernema hermaphroditum.</title>
        <authorList>
            <person name="Schwarz E.M."/>
            <person name="Heppert J.K."/>
            <person name="Baniya A."/>
            <person name="Schwartz H.T."/>
            <person name="Tan C.-H."/>
            <person name="Antoshechkin I."/>
            <person name="Sternberg P.W."/>
            <person name="Goodrich-Blair H."/>
            <person name="Dillman A.R."/>
        </authorList>
    </citation>
    <scope>NUCLEOTIDE SEQUENCE</scope>
    <source>
        <strain evidence="7">PS9179</strain>
        <tissue evidence="7">Whole animal</tissue>
    </source>
</reference>
<feature type="compositionally biased region" description="Acidic residues" evidence="4">
    <location>
        <begin position="1064"/>
        <end position="1073"/>
    </location>
</feature>
<feature type="compositionally biased region" description="Basic and acidic residues" evidence="4">
    <location>
        <begin position="3284"/>
        <end position="3294"/>
    </location>
</feature>
<proteinExistence type="predicted"/>
<feature type="compositionally biased region" description="Low complexity" evidence="4">
    <location>
        <begin position="1141"/>
        <end position="1151"/>
    </location>
</feature>
<evidence type="ECO:0000256" key="2">
    <source>
        <dbReference type="ARBA" id="ARBA00022771"/>
    </source>
</evidence>
<feature type="domain" description="ZZ-type" evidence="6">
    <location>
        <begin position="17"/>
        <end position="64"/>
    </location>
</feature>
<dbReference type="Pfam" id="PF22941">
    <property type="entry name" value="TADA2A-like_3rd"/>
    <property type="match status" value="1"/>
</dbReference>
<feature type="compositionally biased region" description="Basic and acidic residues" evidence="4">
    <location>
        <begin position="778"/>
        <end position="933"/>
    </location>
</feature>
<feature type="compositionally biased region" description="Polar residues" evidence="4">
    <location>
        <begin position="1571"/>
        <end position="1583"/>
    </location>
</feature>
<gene>
    <name evidence="7" type="ORF">QR680_016986</name>
</gene>
<feature type="compositionally biased region" description="Basic and acidic residues" evidence="4">
    <location>
        <begin position="696"/>
        <end position="708"/>
    </location>
</feature>
<dbReference type="GO" id="GO:0006357">
    <property type="term" value="P:regulation of transcription by RNA polymerase II"/>
    <property type="evidence" value="ECO:0007669"/>
    <property type="project" value="TreeGrafter"/>
</dbReference>
<dbReference type="GO" id="GO:0006338">
    <property type="term" value="P:chromatin remodeling"/>
    <property type="evidence" value="ECO:0007669"/>
    <property type="project" value="TreeGrafter"/>
</dbReference>
<keyword evidence="2" id="KW-0863">Zinc-finger</keyword>
<evidence type="ECO:0000313" key="8">
    <source>
        <dbReference type="Proteomes" id="UP001175271"/>
    </source>
</evidence>
<protein>
    <submittedName>
        <fullName evidence="7">Uncharacterized protein</fullName>
    </submittedName>
</protein>
<name>A0AA39HDE0_9BILA</name>
<comment type="caution">
    <text evidence="7">The sequence shown here is derived from an EMBL/GenBank/DDBJ whole genome shotgun (WGS) entry which is preliminary data.</text>
</comment>
<dbReference type="GO" id="GO:0005634">
    <property type="term" value="C:nucleus"/>
    <property type="evidence" value="ECO:0007669"/>
    <property type="project" value="TreeGrafter"/>
</dbReference>
<feature type="compositionally biased region" description="Basic and acidic residues" evidence="4">
    <location>
        <begin position="1166"/>
        <end position="1199"/>
    </location>
</feature>
<feature type="region of interest" description="Disordered" evidence="4">
    <location>
        <begin position="223"/>
        <end position="246"/>
    </location>
</feature>
<feature type="compositionally biased region" description="Low complexity" evidence="4">
    <location>
        <begin position="563"/>
        <end position="573"/>
    </location>
</feature>
<accession>A0AA39HDE0</accession>
<feature type="region of interest" description="Disordered" evidence="4">
    <location>
        <begin position="553"/>
        <end position="670"/>
    </location>
</feature>
<evidence type="ECO:0000256" key="3">
    <source>
        <dbReference type="ARBA" id="ARBA00022833"/>
    </source>
</evidence>
<evidence type="ECO:0000256" key="4">
    <source>
        <dbReference type="SAM" id="MobiDB-lite"/>
    </source>
</evidence>
<evidence type="ECO:0000256" key="1">
    <source>
        <dbReference type="ARBA" id="ARBA00022723"/>
    </source>
</evidence>
<dbReference type="Pfam" id="PF25299">
    <property type="entry name" value="ZZ_ADA2"/>
    <property type="match status" value="1"/>
</dbReference>
<feature type="region of interest" description="Disordered" evidence="4">
    <location>
        <begin position="696"/>
        <end position="1029"/>
    </location>
</feature>
<evidence type="ECO:0000259" key="5">
    <source>
        <dbReference type="Pfam" id="PF22941"/>
    </source>
</evidence>
<feature type="region of interest" description="Disordered" evidence="4">
    <location>
        <begin position="1060"/>
        <end position="1274"/>
    </location>
</feature>
<sequence>MAESSPHTKRDEALRQCSVCTSNLNGAYVKCVECKRKVTTLCIPCFQLGAEAGEHSRGHNYEVVDPVGPPICPVGSDGLVWNLSDDLTLFDFVREYKLGNWEESMKYFPDKRKALAARSHFDQFFLNGAVWNLVRSTEEPTYEGPSNYKESFCFNPAEETTKECGRIFMAHWKAKVERIMAKHPPLRVSLDVIRTLFEKYPLDLTGVASHMISCPIPIVLSEKDRPMSPTEPKKKHGKKGKNQKSVAEVGPALQRFPTAAFQAKLHKARLAASKKRLTVLHRRFPESLHLMRERRPFSDHTGKVKDDDLNALGYMPARDDFEVEIRNRSELLICGNNLFERAVCDAGREFENEVKRIRMQRYRRDQKEREVAKGIVREFGLVSKFVTALKTNGDMKPKKPMDALMQRLSRCFDQELVSTLRTGDTHFHMAQGIVSKYRRFRFKGITVVSVCPPNQKRVLRVSRPSELLSVAAQVIANSSGGGRVFVTADGDADDDVEEEFEEAAATSSTAVHSGTLLVRTAARPLTLRYRRLRLLKGGREAICVEFGDQKAPLRQAARVPGQSSPSASGASASRNGTYRANGAPSAPAPVRRGTPSSFGSRQGTPSRFASPNGHSVRSPASSGRLTPSMLKKPPDNEKEDKKAKRKNSREEPKPSTSAQKSLIPDNPFFSQALMGNVRPHIPKVVKKVVQSIVRKPAELLRSSKESSSKESSSSKLKEPQRKTSNAQMIDDLFNQPCSSSSIRSPSTSRKIHEKSQASSTEKPQESPRVHTPLVSSPKGERQKDSPRPSERERERRREKASDKPKVKKKEESIGRRRDSVGEEEDRGRRDEQRPLAKEEKKRVVEGPKEEEESAKFEDERPKETVVDMVHGKTKDDKQKNEEERDLEAPKIAEKIEEERPKEISYDVKADEENKGVEEIPKEQDKVNEKVEKEKEEEEEEEEEEVEEEKMEVEEEKMEVEEEKKAEEEEVPKEMAMIVTENVSESESETDSDSESESESESDSDDSESSDLPGPIQKDVKKDSQPSGKELVVCPDYMSSVAKMDDLAFTPIHGYSMLETYGTFAEDEDDDEDPPEKPTTPDFGAPKVERYHTTGEDIISWYDDVESFEKEDKEEGDGKKESTLVVVTPSGSPIRMASKTPSAKSSFVSPSSTVGDALKSPGPEYDNAEKTSKNADKEEPAMSPVKEEAPVQEAPRKKEGPSSLFKNVHEDSSEMEDSSETSDESSETSVEEEEELRNLEDMEAEEASPKEEEPLFLSPLHFSPIHSDDSSSDEADIWPSKMLAIEAPKEVEEPKTEEMAVAVDVSGLHPDEFECEDVSPATSPGSAPNDSLSLTKEFPELRENLGTEEFSESFMEDILKGSTYREAFGHATPVVEEPEAEEDRIASPLINFFEDVPRTGEHLRATVTEVEDLRQLPPSSVPRFMHELPVQWQTPRFTRPIDEIASGLRGTLEAADYPEGYRQMGYYVPPIIQQNIYVQQNVNVQQHVTIITDSHGNEKRTITNNMSTSSLVTHRTDFFQSTADMECNQFGEATDMPESGNPKRGNPKAKPPRRSRSTGSREKTRAQRTRTQEGQSSQNMTSGHRGSWRRSDENLPRGSDAQKVTGATDPVELPNTTGADDPKKSPPNTNIPGFLPQYDTGSQYPAFDHLATDPESPAPQTPSSSDPKNLQVAIYREPPSRPLAMERYRPLGEMLCGQLAIEACRSDEDDLPEPRENKEVTSIVQTFHTDQQVAILKPKPARPRRPSFKLTLNVTIPPVLMNLEPFIGNTTTPKLAVMAVVSARTLDLMNGKKKQTFCVFDLQGVKAISEAHKIIKEQEERSMLRFKKKPPKAIEGGECQKSIKHRGVAEELGISREELEVVCPPKLQAPRKPLALKGPEKIDDLNAYFDSDLGGAMDVRDLFAPTIFDFSWQGSERYLTRLCRLVFNSFMNSHSEGFLRKAATAANERGKMEKERRETERRARVSLAETVCNTVLSKIVSQKDFMESWLEDLVVKMVIYKNMQRLVRTEVKMARDRQLATMARSKSRCLWTEDVDGTVRLVCQSVLARKMKLRRVISQACAFFSSGASPSSPEGKRVKFLAERETGDKEHGFVLDFEQFAVGPGGGGGDASKKKLFVAIAAEHFSNTLFGAIFEPLHDVDDGVEVSEKTLFEMAKKAVSVDIARSSVPREVGERILKAMAPKLEFYVDSEKIAVVTVPLGCLRRLREESRLKVTKGQLSRAKKRSERAAILDKYRNRRLEAFISTTFDGILEKIVREKASEVHNDLLGAHMFQKFCMETVSDYSASLSSMAWTEEHINAYSQFTMERLSRKTIWFRTQIGVFLELQTEWLLEDAIVSRCKAALLAKRSVEKVLEDEVTFHFNAVLSSESWAEDLLEAEIVAQCSAALTSERWAKKLVDEEIAAECKKVLCSQRCIKQLLDEAISTQFEAVVFAQFGCDLLVEELLVSQCNTALMTERWMEEFVQEEIVTCCRRIFYSEGLMQSLVEGEVVRHGGMELFVERSSEQLLQEAVVASSQVVLCAERCAQQVVVEEVSAQWEAIVFSEASFEDLLHEEIVFRCKSLFYAESWFDDFIEGAIISRCRHVRVVEDAAVKFWDRIIAWHCLQVVSSERAAVVVNGCMRTYFRRQLRRAVEVARDEDVDGFYEDLFTGELEQVAVRQQTDASAQHTTSDASQYDVLFKIFTRSFRSEYWIDVFYRCATRDVIDDICLDVLMSIIVPRLSPEVYRQKDILERRQYLPPEYRSQDRCNRYNYCAIAYQIARSIINGERLTEYMTGVYFRRALRSHARTAIIEKAVDQVFDHMVREVVAENACMIFEAIEGDKILDSVAELSTTAMIFYAEVEDSVLEDVVEETFEQSLIHYIMYDRQLLKLADEEVDKYRRQRKLTLDAHTEHLVATLEKEMLPQFCLEAMQKVVAVPNVAVEPSMDDVANVLEDASLAETKELSKEAEVSKMRLQRVMLENRAEVVMRTEHQKTFEFRANTLILKTWDSVYSNYTKNIRMSLRPGANESAYEFLLKYAIAIFLGHVKMMFNYDILREAKMPELVRLALLDFLKELYRRGDAEKVYKTVSSKFKKEEIALILKRKWDEAKNRETAALEELANHVKMLKEEAKKAGIKSAPEEEAQTVKRMEMAKRRESPVAGPSGVSAPPETERTSNGSVSSDGRSGSSKRASRSPIRGLPSWIAAGDAGDVQRWGEVGQVVDLEDFGIIKGSWDSGIDLPFLRSTRSIDGLLDKEAWAKAPQKEVDVVYVRRPQRAPLEEASSSSEEEVPVAQKKAKKGRTKNAKEKEIKEESEGASAGTQKEESTAFPGPSKRQRKSTSTAKKTTAKRRPPRAGTKRRNARKPLSSESEGERTVQRKSRRRAPPPLAIEDDEVTPSPSPEFL</sequence>
<dbReference type="GO" id="GO:0008270">
    <property type="term" value="F:zinc ion binding"/>
    <property type="evidence" value="ECO:0007669"/>
    <property type="project" value="UniProtKB-KW"/>
</dbReference>
<feature type="compositionally biased region" description="Low complexity" evidence="4">
    <location>
        <begin position="3156"/>
        <end position="3170"/>
    </location>
</feature>
<feature type="compositionally biased region" description="Basic residues" evidence="4">
    <location>
        <begin position="233"/>
        <end position="242"/>
    </location>
</feature>
<keyword evidence="1" id="KW-0479">Metal-binding</keyword>
<dbReference type="GO" id="GO:0070461">
    <property type="term" value="C:SAGA-type complex"/>
    <property type="evidence" value="ECO:0007669"/>
    <property type="project" value="TreeGrafter"/>
</dbReference>
<dbReference type="PANTHER" id="PTHR12374">
    <property type="entry name" value="TRANSCRIPTIONAL ADAPTOR 2 ADA2 -RELATED"/>
    <property type="match status" value="1"/>
</dbReference>
<feature type="domain" description="Transcriptional adapter 2-alpha/beta-like" evidence="5">
    <location>
        <begin position="312"/>
        <end position="389"/>
    </location>
</feature>
<evidence type="ECO:0000313" key="7">
    <source>
        <dbReference type="EMBL" id="KAK0403545.1"/>
    </source>
</evidence>
<feature type="region of interest" description="Disordered" evidence="4">
    <location>
        <begin position="3111"/>
        <end position="3176"/>
    </location>
</feature>
<dbReference type="Proteomes" id="UP001175271">
    <property type="component" value="Unassembled WGS sequence"/>
</dbReference>
<feature type="compositionally biased region" description="Basic and acidic residues" evidence="4">
    <location>
        <begin position="1106"/>
        <end position="1121"/>
    </location>
</feature>
<feature type="region of interest" description="Disordered" evidence="4">
    <location>
        <begin position="3258"/>
        <end position="3384"/>
    </location>
</feature>
<dbReference type="InterPro" id="IPR055141">
    <property type="entry name" value="TADA2A_B-like_dom"/>
</dbReference>
<feature type="compositionally biased region" description="Low complexity" evidence="4">
    <location>
        <begin position="738"/>
        <end position="748"/>
    </location>
</feature>
<feature type="compositionally biased region" description="Polar residues" evidence="4">
    <location>
        <begin position="594"/>
        <end position="625"/>
    </location>
</feature>
<dbReference type="InterPro" id="IPR000433">
    <property type="entry name" value="Znf_ZZ"/>
</dbReference>
<dbReference type="PANTHER" id="PTHR12374:SF63">
    <property type="entry name" value="TRANSCRIPTIONAL ADAPTER 2-BETA"/>
    <property type="match status" value="1"/>
</dbReference>
<dbReference type="EMBL" id="JAUCMV010000004">
    <property type="protein sequence ID" value="KAK0403545.1"/>
    <property type="molecule type" value="Genomic_DNA"/>
</dbReference>
<dbReference type="GO" id="GO:0003713">
    <property type="term" value="F:transcription coactivator activity"/>
    <property type="evidence" value="ECO:0007669"/>
    <property type="project" value="TreeGrafter"/>
</dbReference>